<dbReference type="PANTHER" id="PTHR48081">
    <property type="entry name" value="AB HYDROLASE SUPERFAMILY PROTEIN C4A8.06C"/>
    <property type="match status" value="1"/>
</dbReference>
<evidence type="ECO:0000313" key="6">
    <source>
        <dbReference type="Proteomes" id="UP000322244"/>
    </source>
</evidence>
<accession>A0A5A7SEU0</accession>
<evidence type="ECO:0000256" key="3">
    <source>
        <dbReference type="PROSITE-ProRule" id="PRU10038"/>
    </source>
</evidence>
<keyword evidence="2 5" id="KW-0378">Hydrolase</keyword>
<organism evidence="5 6">
    <name type="scientific">Antrihabitans cavernicola</name>
    <dbReference type="NCBI Taxonomy" id="2495913"/>
    <lineage>
        <taxon>Bacteria</taxon>
        <taxon>Bacillati</taxon>
        <taxon>Actinomycetota</taxon>
        <taxon>Actinomycetes</taxon>
        <taxon>Mycobacteriales</taxon>
        <taxon>Nocardiaceae</taxon>
        <taxon>Antrihabitans</taxon>
    </lineage>
</organism>
<reference evidence="5 6" key="1">
    <citation type="submission" date="2019-07" db="EMBL/GenBank/DDBJ databases">
        <title>Rhodococcus cavernicolus sp. nov., isolated from a cave.</title>
        <authorList>
            <person name="Lee S.D."/>
        </authorList>
    </citation>
    <scope>NUCLEOTIDE SEQUENCE [LARGE SCALE GENOMIC DNA]</scope>
    <source>
        <strain evidence="5 6">C1-24</strain>
    </source>
</reference>
<dbReference type="Proteomes" id="UP000322244">
    <property type="component" value="Unassembled WGS sequence"/>
</dbReference>
<dbReference type="AlphaFoldDB" id="A0A5A7SEU0"/>
<protein>
    <submittedName>
        <fullName evidence="5">Alpha/beta hydrolase</fullName>
    </submittedName>
</protein>
<dbReference type="EMBL" id="VLNY01000001">
    <property type="protein sequence ID" value="KAA0024618.1"/>
    <property type="molecule type" value="Genomic_DNA"/>
</dbReference>
<comment type="caution">
    <text evidence="5">The sequence shown here is derived from an EMBL/GenBank/DDBJ whole genome shotgun (WGS) entry which is preliminary data.</text>
</comment>
<dbReference type="SUPFAM" id="SSF53474">
    <property type="entry name" value="alpha/beta-Hydrolases"/>
    <property type="match status" value="1"/>
</dbReference>
<feature type="active site" evidence="3">
    <location>
        <position position="164"/>
    </location>
</feature>
<evidence type="ECO:0000259" key="4">
    <source>
        <dbReference type="Pfam" id="PF07859"/>
    </source>
</evidence>
<dbReference type="InterPro" id="IPR033140">
    <property type="entry name" value="Lipase_GDXG_put_SER_AS"/>
</dbReference>
<dbReference type="InterPro" id="IPR029058">
    <property type="entry name" value="AB_hydrolase_fold"/>
</dbReference>
<comment type="similarity">
    <text evidence="1">Belongs to the 'GDXG' lipolytic enzyme family.</text>
</comment>
<dbReference type="InterPro" id="IPR013094">
    <property type="entry name" value="AB_hydrolase_3"/>
</dbReference>
<dbReference type="OrthoDB" id="128186at2"/>
<evidence type="ECO:0000256" key="2">
    <source>
        <dbReference type="ARBA" id="ARBA00022801"/>
    </source>
</evidence>
<dbReference type="GO" id="GO:0004806">
    <property type="term" value="F:triacylglycerol lipase activity"/>
    <property type="evidence" value="ECO:0007669"/>
    <property type="project" value="TreeGrafter"/>
</dbReference>
<evidence type="ECO:0000313" key="5">
    <source>
        <dbReference type="EMBL" id="KAA0024618.1"/>
    </source>
</evidence>
<dbReference type="PROSITE" id="PS01174">
    <property type="entry name" value="LIPASE_GDXG_SER"/>
    <property type="match status" value="1"/>
</dbReference>
<dbReference type="InterPro" id="IPR050300">
    <property type="entry name" value="GDXG_lipolytic_enzyme"/>
</dbReference>
<name>A0A5A7SEU0_9NOCA</name>
<dbReference type="RefSeq" id="WP_149428393.1">
    <property type="nucleotide sequence ID" value="NZ_VLNY01000001.1"/>
</dbReference>
<dbReference type="PANTHER" id="PTHR48081:SF30">
    <property type="entry name" value="ACETYL-HYDROLASE LIPR-RELATED"/>
    <property type="match status" value="1"/>
</dbReference>
<keyword evidence="6" id="KW-1185">Reference proteome</keyword>
<feature type="domain" description="Alpha/beta hydrolase fold-3" evidence="4">
    <location>
        <begin position="90"/>
        <end position="291"/>
    </location>
</feature>
<dbReference type="Pfam" id="PF07859">
    <property type="entry name" value="Abhydrolase_3"/>
    <property type="match status" value="1"/>
</dbReference>
<proteinExistence type="inferred from homology"/>
<sequence>MSVIERHAQTVRRSSQSRLAYEAFRWGIKPVVMAAPINGQSFRTAAMIEAVAGLRPQPTGITRERLQLNGFSAEVVRALGRARPLADGTVLYFHGGGFMCCGLNTHRPIVSSIAKRTGMSVVSVAYRQLPRTDFAGSVQDCVTAYRWLLERGVAPEKIVFAGDSAGGYLVFQTALAAIAAGLPSPAGLVGLSAWLDLDCTTKFAHSNARRDVIVTPAVLVELGKYGAAVDGVIDSASSPINGALAGLPPVLLIAAEGEVLRIDSEVMAARLTEAGVPCELQIWDGQVHAFVSVLPGLPESRRALADVARFIRARIEQVVVAQSA</sequence>
<dbReference type="Gene3D" id="3.40.50.1820">
    <property type="entry name" value="alpha/beta hydrolase"/>
    <property type="match status" value="1"/>
</dbReference>
<gene>
    <name evidence="5" type="ORF">FOY51_01300</name>
</gene>
<evidence type="ECO:0000256" key="1">
    <source>
        <dbReference type="ARBA" id="ARBA00010515"/>
    </source>
</evidence>